<dbReference type="AlphaFoldDB" id="A0A512H8R3"/>
<sequence length="186" mass="20720">MLRQMGRPLLTLLHEGRNDQVVEGLHSLSTPAILSPQGHIDPVGFIVNRGQWGSLEQPSQSEDVLRRSNLLWHVLTRCAETAVMMRAGMTIPLIERQFSAQWDFFGRGFVPSQAVRDTAYDIDLAVIDRLSTGLRNNPQSLAKISYLAAAGLDLFHRRAEPALRKYEELGAGADFGKAFGITYMQV</sequence>
<evidence type="ECO:0000313" key="2">
    <source>
        <dbReference type="Proteomes" id="UP000321567"/>
    </source>
</evidence>
<accession>A0A512H8R3</accession>
<keyword evidence="2" id="KW-1185">Reference proteome</keyword>
<gene>
    <name evidence="1" type="ORF">ROR02_19770</name>
</gene>
<name>A0A512H8R3_9PROT</name>
<dbReference type="EMBL" id="BJZO01000050">
    <property type="protein sequence ID" value="GEO81846.1"/>
    <property type="molecule type" value="Genomic_DNA"/>
</dbReference>
<reference evidence="1 2" key="1">
    <citation type="submission" date="2019-07" db="EMBL/GenBank/DDBJ databases">
        <title>Whole genome shotgun sequence of Rhodospirillum oryzae NBRC 107573.</title>
        <authorList>
            <person name="Hosoyama A."/>
            <person name="Uohara A."/>
            <person name="Ohji S."/>
            <person name="Ichikawa N."/>
        </authorList>
    </citation>
    <scope>NUCLEOTIDE SEQUENCE [LARGE SCALE GENOMIC DNA]</scope>
    <source>
        <strain evidence="1 2">NBRC 107573</strain>
    </source>
</reference>
<dbReference type="Proteomes" id="UP000321567">
    <property type="component" value="Unassembled WGS sequence"/>
</dbReference>
<proteinExistence type="predicted"/>
<evidence type="ECO:0000313" key="1">
    <source>
        <dbReference type="EMBL" id="GEO81846.1"/>
    </source>
</evidence>
<comment type="caution">
    <text evidence="1">The sequence shown here is derived from an EMBL/GenBank/DDBJ whole genome shotgun (WGS) entry which is preliminary data.</text>
</comment>
<protein>
    <submittedName>
        <fullName evidence="1">Uncharacterized protein</fullName>
    </submittedName>
</protein>
<organism evidence="1 2">
    <name type="scientific">Pararhodospirillum oryzae</name>
    <dbReference type="NCBI Taxonomy" id="478448"/>
    <lineage>
        <taxon>Bacteria</taxon>
        <taxon>Pseudomonadati</taxon>
        <taxon>Pseudomonadota</taxon>
        <taxon>Alphaproteobacteria</taxon>
        <taxon>Rhodospirillales</taxon>
        <taxon>Rhodospirillaceae</taxon>
        <taxon>Pararhodospirillum</taxon>
    </lineage>
</organism>